<dbReference type="AlphaFoldDB" id="A0A1H9K5U0"/>
<proteinExistence type="predicted"/>
<accession>A0A1H9K5U0</accession>
<evidence type="ECO:0008006" key="4">
    <source>
        <dbReference type="Google" id="ProtNLM"/>
    </source>
</evidence>
<organism evidence="2 3">
    <name type="scientific">Actinokineospora terrae</name>
    <dbReference type="NCBI Taxonomy" id="155974"/>
    <lineage>
        <taxon>Bacteria</taxon>
        <taxon>Bacillati</taxon>
        <taxon>Actinomycetota</taxon>
        <taxon>Actinomycetes</taxon>
        <taxon>Pseudonocardiales</taxon>
        <taxon>Pseudonocardiaceae</taxon>
        <taxon>Actinokineospora</taxon>
    </lineage>
</organism>
<dbReference type="EMBL" id="FOGI01000001">
    <property type="protein sequence ID" value="SEQ94205.1"/>
    <property type="molecule type" value="Genomic_DNA"/>
</dbReference>
<gene>
    <name evidence="2" type="ORF">SAMN04487818_10130</name>
</gene>
<protein>
    <recommendedName>
        <fullName evidence="4">DUF998 domain-containing protein</fullName>
    </recommendedName>
</protein>
<feature type="transmembrane region" description="Helical" evidence="1">
    <location>
        <begin position="44"/>
        <end position="64"/>
    </location>
</feature>
<reference evidence="3" key="1">
    <citation type="submission" date="2016-10" db="EMBL/GenBank/DDBJ databases">
        <authorList>
            <person name="Varghese N."/>
            <person name="Submissions S."/>
        </authorList>
    </citation>
    <scope>NUCLEOTIDE SEQUENCE [LARGE SCALE GENOMIC DNA]</scope>
    <source>
        <strain evidence="3">DSM 44260</strain>
    </source>
</reference>
<evidence type="ECO:0000313" key="3">
    <source>
        <dbReference type="Proteomes" id="UP000199051"/>
    </source>
</evidence>
<feature type="transmembrane region" description="Helical" evidence="1">
    <location>
        <begin position="111"/>
        <end position="129"/>
    </location>
</feature>
<feature type="transmembrane region" description="Helical" evidence="1">
    <location>
        <begin position="71"/>
        <end position="91"/>
    </location>
</feature>
<sequence>MLWALGGLLGGVVLLLALHVLPPTADISPVRRTISEYALSGSKWLFDTALVLIATASALAFTLLWRRRAHVPTAVLGAIWTLSLLTIVLFTKNNWSVGPSTGGTIHRYASVAAFLALPLATFPAARHVFPDHRVWRWSTQAFATLSLLSFGTIVVGALNMLAGGPPWWRFVPLGLVERLIALSAVAALLLLMLGLLRQTGGPPSAVRSWDRPGTGSG</sequence>
<dbReference type="Proteomes" id="UP000199051">
    <property type="component" value="Unassembled WGS sequence"/>
</dbReference>
<name>A0A1H9K5U0_9PSEU</name>
<dbReference type="Pfam" id="PF06197">
    <property type="entry name" value="DUF998"/>
    <property type="match status" value="1"/>
</dbReference>
<evidence type="ECO:0000313" key="2">
    <source>
        <dbReference type="EMBL" id="SEQ94205.1"/>
    </source>
</evidence>
<dbReference type="STRING" id="155974.SAMN04487818_10130"/>
<keyword evidence="3" id="KW-1185">Reference proteome</keyword>
<feature type="transmembrane region" description="Helical" evidence="1">
    <location>
        <begin position="141"/>
        <end position="163"/>
    </location>
</feature>
<keyword evidence="1" id="KW-0472">Membrane</keyword>
<evidence type="ECO:0000256" key="1">
    <source>
        <dbReference type="SAM" id="Phobius"/>
    </source>
</evidence>
<dbReference type="InterPro" id="IPR009339">
    <property type="entry name" value="DUF998"/>
</dbReference>
<keyword evidence="1" id="KW-0812">Transmembrane</keyword>
<feature type="transmembrane region" description="Helical" evidence="1">
    <location>
        <begin position="175"/>
        <end position="196"/>
    </location>
</feature>
<keyword evidence="1" id="KW-1133">Transmembrane helix</keyword>